<organism evidence="5 6">
    <name type="scientific">Flammeovirga pacifica</name>
    <dbReference type="NCBI Taxonomy" id="915059"/>
    <lineage>
        <taxon>Bacteria</taxon>
        <taxon>Pseudomonadati</taxon>
        <taxon>Bacteroidota</taxon>
        <taxon>Cytophagia</taxon>
        <taxon>Cytophagales</taxon>
        <taxon>Flammeovirgaceae</taxon>
        <taxon>Flammeovirga</taxon>
    </lineage>
</organism>
<dbReference type="Proteomes" id="UP000179797">
    <property type="component" value="Unassembled WGS sequence"/>
</dbReference>
<feature type="domain" description="ArsA/GET3 Anion-transporting ATPase-like" evidence="4">
    <location>
        <begin position="325"/>
        <end position="475"/>
    </location>
</feature>
<dbReference type="NCBIfam" id="TIGR04291">
    <property type="entry name" value="arsen_driv_ArsA"/>
    <property type="match status" value="1"/>
</dbReference>
<dbReference type="CDD" id="cd02035">
    <property type="entry name" value="ArsA"/>
    <property type="match status" value="2"/>
</dbReference>
<gene>
    <name evidence="5" type="ORF">NH26_20560</name>
</gene>
<dbReference type="AlphaFoldDB" id="A0A1S1YT69"/>
<name>A0A1S1YT69_FLAPC</name>
<dbReference type="RefSeq" id="WP_044218041.1">
    <property type="nucleotide sequence ID" value="NZ_JRYR02000002.1"/>
</dbReference>
<dbReference type="Gene3D" id="3.40.50.300">
    <property type="entry name" value="P-loop containing nucleotide triphosphate hydrolases"/>
    <property type="match status" value="2"/>
</dbReference>
<evidence type="ECO:0000259" key="4">
    <source>
        <dbReference type="Pfam" id="PF02374"/>
    </source>
</evidence>
<keyword evidence="6" id="KW-1185">Reference proteome</keyword>
<dbReference type="SUPFAM" id="SSF52540">
    <property type="entry name" value="P-loop containing nucleoside triphosphate hydrolases"/>
    <property type="match status" value="2"/>
</dbReference>
<dbReference type="InterPro" id="IPR025723">
    <property type="entry name" value="ArsA/GET3_ATPase-like"/>
</dbReference>
<comment type="similarity">
    <text evidence="1">Belongs to the arsA ATPase family.</text>
</comment>
<feature type="domain" description="ArsA/GET3 Anion-transporting ATPase-like" evidence="4">
    <location>
        <begin position="2"/>
        <end position="283"/>
    </location>
</feature>
<evidence type="ECO:0000256" key="3">
    <source>
        <dbReference type="ARBA" id="ARBA00066752"/>
    </source>
</evidence>
<evidence type="ECO:0000256" key="1">
    <source>
        <dbReference type="ARBA" id="ARBA00011040"/>
    </source>
</evidence>
<dbReference type="NCBIfam" id="TIGR00345">
    <property type="entry name" value="GET3_arsA_TRC40"/>
    <property type="match status" value="1"/>
</dbReference>
<comment type="caution">
    <text evidence="5">The sequence shown here is derived from an EMBL/GenBank/DDBJ whole genome shotgun (WGS) entry which is preliminary data.</text>
</comment>
<dbReference type="InterPro" id="IPR016300">
    <property type="entry name" value="ATPase_ArsA/GET3"/>
</dbReference>
<dbReference type="GO" id="GO:0005524">
    <property type="term" value="F:ATP binding"/>
    <property type="evidence" value="ECO:0007669"/>
    <property type="project" value="InterPro"/>
</dbReference>
<protein>
    <recommendedName>
        <fullName evidence="3">arsenite-transporting ATPase</fullName>
        <ecNumber evidence="3">7.3.2.7</ecNumber>
    </recommendedName>
</protein>
<dbReference type="STRING" id="915059.NH26_20560"/>
<dbReference type="EC" id="7.3.2.7" evidence="3"/>
<dbReference type="GO" id="GO:0016887">
    <property type="term" value="F:ATP hydrolysis activity"/>
    <property type="evidence" value="ECO:0007669"/>
    <property type="project" value="InterPro"/>
</dbReference>
<dbReference type="InterPro" id="IPR027417">
    <property type="entry name" value="P-loop_NTPase"/>
</dbReference>
<dbReference type="PANTHER" id="PTHR10803">
    <property type="entry name" value="ARSENICAL PUMP-DRIVING ATPASE ARSENITE-TRANSLOCATING ATPASE"/>
    <property type="match status" value="1"/>
</dbReference>
<dbReference type="InterPro" id="IPR027541">
    <property type="entry name" value="Ars_ATPase"/>
</dbReference>
<sequence>MTKFVFFTGKGGVGKTSLSSATAVKLANEGKKVLLISTDPASNLSDVLEMQVGETVSQHPSLPTLKAINIDPESAGDAYKERAVASLGMLATPIYKNKVREQLSGACTVEIASFDEFTRYISGDANQEDYDHIIFDTAPTGHTLRLLELPEAWSSFLDHNDGASCIGPATSLKSNQKRYKEVMGKLQNPDLTTFILVARADDASLEEANRSSIELNELGLSNQHLYINAIYENTLSDDEVANHILSKEKVAMDAMPSSLKNIPQIEFGLLPYNVLGLEKLASIFDESLQESIFIKEQNEKETTLDVSRFHFNRLIEDIEKDEKGLILTMGKGGVGKTFSATSIALELAKRGHEVILTTTDPAAHISNFINQLPSVPSTLKVERIDPKVETENYIAKAMQKRGEGKTEEQKKLILEDLQSPCTEEVAVFHAFSSVIRHARRKFVVVDTAPTGHTLLLLDTTGAYHKQVSQQSKIDESKLLTPYKMIQDPEITKVIVLSTLETTPIREALSLEQDLERAGIYPYAWLFNQELISNDEITDQLLKAKAQQQKKLFQQFLVDNKRRIYSLPYFTSTKLMDDMATWSTSTLSNEI</sequence>
<reference evidence="5 6" key="1">
    <citation type="journal article" date="2012" name="Int. J. Syst. Evol. Microbiol.">
        <title>Flammeovirga pacifica sp. nov., isolated from deep-sea sediment.</title>
        <authorList>
            <person name="Xu H."/>
            <person name="Fu Y."/>
            <person name="Yang N."/>
            <person name="Ding Z."/>
            <person name="Lai Q."/>
            <person name="Zeng R."/>
        </authorList>
    </citation>
    <scope>NUCLEOTIDE SEQUENCE [LARGE SCALE GENOMIC DNA]</scope>
    <source>
        <strain evidence="6">DSM 24597 / LMG 26175 / WPAGA1</strain>
    </source>
</reference>
<accession>A0A1S1YT69</accession>
<dbReference type="GO" id="GO:0015446">
    <property type="term" value="F:ATPase-coupled arsenite transmembrane transporter activity"/>
    <property type="evidence" value="ECO:0007669"/>
    <property type="project" value="UniProtKB-EC"/>
</dbReference>
<dbReference type="Pfam" id="PF02374">
    <property type="entry name" value="ArsA_ATPase"/>
    <property type="match status" value="2"/>
</dbReference>
<dbReference type="PANTHER" id="PTHR10803:SF3">
    <property type="entry name" value="ATPASE GET3"/>
    <property type="match status" value="1"/>
</dbReference>
<evidence type="ECO:0000256" key="2">
    <source>
        <dbReference type="ARBA" id="ARBA00052296"/>
    </source>
</evidence>
<evidence type="ECO:0000313" key="5">
    <source>
        <dbReference type="EMBL" id="OHX64005.1"/>
    </source>
</evidence>
<comment type="catalytic activity">
    <reaction evidence="2">
        <text>arsenite(in) + ATP + H2O = arsenite(out) + ADP + phosphate + H(+)</text>
        <dbReference type="Rhea" id="RHEA:11348"/>
        <dbReference type="ChEBI" id="CHEBI:15377"/>
        <dbReference type="ChEBI" id="CHEBI:15378"/>
        <dbReference type="ChEBI" id="CHEBI:29242"/>
        <dbReference type="ChEBI" id="CHEBI:30616"/>
        <dbReference type="ChEBI" id="CHEBI:43474"/>
        <dbReference type="ChEBI" id="CHEBI:456216"/>
        <dbReference type="EC" id="7.3.2.7"/>
    </reaction>
</comment>
<evidence type="ECO:0000313" key="6">
    <source>
        <dbReference type="Proteomes" id="UP000179797"/>
    </source>
</evidence>
<dbReference type="EMBL" id="JRYR02000002">
    <property type="protein sequence ID" value="OHX64005.1"/>
    <property type="molecule type" value="Genomic_DNA"/>
</dbReference>
<proteinExistence type="inferred from homology"/>
<dbReference type="OrthoDB" id="9780677at2"/>
<dbReference type="PIRSF" id="PIRSF001327">
    <property type="entry name" value="Arsenical_pump-driving_ATPase"/>
    <property type="match status" value="1"/>
</dbReference>